<evidence type="ECO:0000313" key="1">
    <source>
        <dbReference type="EMBL" id="GBM27633.1"/>
    </source>
</evidence>
<dbReference type="AlphaFoldDB" id="A0A4Y2EER6"/>
<comment type="caution">
    <text evidence="1">The sequence shown here is derived from an EMBL/GenBank/DDBJ whole genome shotgun (WGS) entry which is preliminary data.</text>
</comment>
<dbReference type="EMBL" id="BGPR01092557">
    <property type="protein sequence ID" value="GBM27633.1"/>
    <property type="molecule type" value="Genomic_DNA"/>
</dbReference>
<protein>
    <recommendedName>
        <fullName evidence="3">DDE-1 domain-containing protein</fullName>
    </recommendedName>
</protein>
<evidence type="ECO:0000313" key="2">
    <source>
        <dbReference type="Proteomes" id="UP000499080"/>
    </source>
</evidence>
<organism evidence="1 2">
    <name type="scientific">Araneus ventricosus</name>
    <name type="common">Orbweaver spider</name>
    <name type="synonym">Epeira ventricosa</name>
    <dbReference type="NCBI Taxonomy" id="182803"/>
    <lineage>
        <taxon>Eukaryota</taxon>
        <taxon>Metazoa</taxon>
        <taxon>Ecdysozoa</taxon>
        <taxon>Arthropoda</taxon>
        <taxon>Chelicerata</taxon>
        <taxon>Arachnida</taxon>
        <taxon>Araneae</taxon>
        <taxon>Araneomorphae</taxon>
        <taxon>Entelegynae</taxon>
        <taxon>Araneoidea</taxon>
        <taxon>Araneidae</taxon>
        <taxon>Araneus</taxon>
    </lineage>
</organism>
<accession>A0A4Y2EER6</accession>
<gene>
    <name evidence="1" type="ORF">AVEN_132065_1</name>
</gene>
<proteinExistence type="predicted"/>
<keyword evidence="2" id="KW-1185">Reference proteome</keyword>
<evidence type="ECO:0008006" key="3">
    <source>
        <dbReference type="Google" id="ProtNLM"/>
    </source>
</evidence>
<dbReference type="Proteomes" id="UP000499080">
    <property type="component" value="Unassembled WGS sequence"/>
</dbReference>
<sequence>MIENAWKKVTKRTLTSACKKLWSETVDECDTEETETVSTLWVKPIVNEVASLAKIKELEVDSNAIDELVGSIVFCIVLLSGAYSQRGCIFGQN</sequence>
<name>A0A4Y2EER6_ARAVE</name>
<reference evidence="1 2" key="1">
    <citation type="journal article" date="2019" name="Sci. Rep.">
        <title>Orb-weaving spider Araneus ventricosus genome elucidates the spidroin gene catalogue.</title>
        <authorList>
            <person name="Kono N."/>
            <person name="Nakamura H."/>
            <person name="Ohtoshi R."/>
            <person name="Moran D.A.P."/>
            <person name="Shinohara A."/>
            <person name="Yoshida Y."/>
            <person name="Fujiwara M."/>
            <person name="Mori M."/>
            <person name="Tomita M."/>
            <person name="Arakawa K."/>
        </authorList>
    </citation>
    <scope>NUCLEOTIDE SEQUENCE [LARGE SCALE GENOMIC DNA]</scope>
</reference>